<reference evidence="2" key="1">
    <citation type="submission" date="2018-08" db="EMBL/GenBank/DDBJ databases">
        <authorList>
            <person name="Grouzdev D.S."/>
            <person name="Krutkina M.S."/>
        </authorList>
    </citation>
    <scope>NUCLEOTIDE SEQUENCE [LARGE SCALE GENOMIC DNA]</scope>
    <source>
        <strain evidence="2">4-11</strain>
    </source>
</reference>
<accession>A0A372MEJ3</accession>
<protein>
    <submittedName>
        <fullName evidence="1">Uncharacterized protein</fullName>
    </submittedName>
</protein>
<evidence type="ECO:0000313" key="2">
    <source>
        <dbReference type="Proteomes" id="UP000264002"/>
    </source>
</evidence>
<evidence type="ECO:0000313" key="1">
    <source>
        <dbReference type="EMBL" id="RFU93873.1"/>
    </source>
</evidence>
<dbReference type="EMBL" id="QUWK01000016">
    <property type="protein sequence ID" value="RFU93873.1"/>
    <property type="molecule type" value="Genomic_DNA"/>
</dbReference>
<gene>
    <name evidence="1" type="ORF">DYP60_12475</name>
</gene>
<dbReference type="Gene3D" id="3.40.630.30">
    <property type="match status" value="1"/>
</dbReference>
<dbReference type="Proteomes" id="UP000264002">
    <property type="component" value="Unassembled WGS sequence"/>
</dbReference>
<sequence>MGVAPWVTMVLNPAYKKFMKYFSTERLYLKTVAISELKGLQAFLLKNRTFLSPWEPLRDDAYYSEEAILQRIEQEILLDSQEKQLSLHLTRTLALRY</sequence>
<comment type="caution">
    <text evidence="1">The sequence shown here is derived from an EMBL/GenBank/DDBJ whole genome shotgun (WGS) entry which is preliminary data.</text>
</comment>
<dbReference type="AlphaFoldDB" id="A0A372MEJ3"/>
<name>A0A372MEJ3_9SPIR</name>
<organism evidence="1 2">
    <name type="scientific">Sphaerochaeta halotolerans</name>
    <dbReference type="NCBI Taxonomy" id="2293840"/>
    <lineage>
        <taxon>Bacteria</taxon>
        <taxon>Pseudomonadati</taxon>
        <taxon>Spirochaetota</taxon>
        <taxon>Spirochaetia</taxon>
        <taxon>Spirochaetales</taxon>
        <taxon>Sphaerochaetaceae</taxon>
        <taxon>Sphaerochaeta</taxon>
    </lineage>
</organism>
<proteinExistence type="predicted"/>
<reference evidence="1 2" key="2">
    <citation type="submission" date="2018-09" db="EMBL/GenBank/DDBJ databases">
        <title>Genome of Sphaerochaeta halotolerans strain 4-11.</title>
        <authorList>
            <person name="Nazina T.N."/>
            <person name="Sokolova D.S."/>
        </authorList>
    </citation>
    <scope>NUCLEOTIDE SEQUENCE [LARGE SCALE GENOMIC DNA]</scope>
    <source>
        <strain evidence="1 2">4-11</strain>
    </source>
</reference>
<dbReference type="RefSeq" id="WP_117331345.1">
    <property type="nucleotide sequence ID" value="NZ_QUWK01000016.1"/>
</dbReference>
<keyword evidence="2" id="KW-1185">Reference proteome</keyword>